<keyword evidence="2" id="KW-1185">Reference proteome</keyword>
<organism evidence="1 2">
    <name type="scientific">Isoalcanivorax pacificus W11-5</name>
    <dbReference type="NCBI Taxonomy" id="391936"/>
    <lineage>
        <taxon>Bacteria</taxon>
        <taxon>Pseudomonadati</taxon>
        <taxon>Pseudomonadota</taxon>
        <taxon>Gammaproteobacteria</taxon>
        <taxon>Oceanospirillales</taxon>
        <taxon>Alcanivoracaceae</taxon>
        <taxon>Isoalcanivorax</taxon>
    </lineage>
</organism>
<evidence type="ECO:0000313" key="2">
    <source>
        <dbReference type="Proteomes" id="UP000006764"/>
    </source>
</evidence>
<dbReference type="Proteomes" id="UP000006764">
    <property type="component" value="Chromosome"/>
</dbReference>
<evidence type="ECO:0000313" key="1">
    <source>
        <dbReference type="EMBL" id="AJD49866.1"/>
    </source>
</evidence>
<dbReference type="HOGENOM" id="CLU_2314180_0_0_6"/>
<sequence length="100" mass="11242">MPDKPERVDADQIPDWTDRSHTGLTRWWQTMAARQLAFHPDDPPEVVFNFIDGEPLFTPAACARLRALLADMAAEHGTAVYQVAEQEVLAALGRQLLESR</sequence>
<proteinExistence type="predicted"/>
<dbReference type="OrthoDB" id="6077977at2"/>
<protein>
    <submittedName>
        <fullName evidence="1">Uncharacterized protein</fullName>
    </submittedName>
</protein>
<dbReference type="AlphaFoldDB" id="A0A0B4XRP0"/>
<gene>
    <name evidence="1" type="ORF">S7S_17270</name>
</gene>
<dbReference type="STRING" id="391936.S7S_17270"/>
<dbReference type="EMBL" id="CP004387">
    <property type="protein sequence ID" value="AJD49866.1"/>
    <property type="molecule type" value="Genomic_DNA"/>
</dbReference>
<dbReference type="KEGG" id="apac:S7S_17270"/>
<reference evidence="1 2" key="1">
    <citation type="journal article" date="2012" name="J. Bacteriol.">
        <title>Genome sequence of an alkane-degrading bacterium, Alcanivorax pacificus type strain W11-5, isolated from deep sea sediment.</title>
        <authorList>
            <person name="Lai Q."/>
            <person name="Shao Z."/>
        </authorList>
    </citation>
    <scope>NUCLEOTIDE SEQUENCE [LARGE SCALE GENOMIC DNA]</scope>
    <source>
        <strain evidence="1 2">W11-5</strain>
    </source>
</reference>
<name>A0A0B4XRP0_9GAMM</name>
<dbReference type="RefSeq" id="WP_008734921.1">
    <property type="nucleotide sequence ID" value="NZ_CP004387.1"/>
</dbReference>
<accession>A0A0B4XRP0</accession>